<proteinExistence type="predicted"/>
<organism evidence="1 2">
    <name type="scientific">Gottschalkia purinilytica</name>
    <name type="common">Clostridium purinilyticum</name>
    <dbReference type="NCBI Taxonomy" id="1503"/>
    <lineage>
        <taxon>Bacteria</taxon>
        <taxon>Bacillati</taxon>
        <taxon>Bacillota</taxon>
        <taxon>Tissierellia</taxon>
        <taxon>Tissierellales</taxon>
        <taxon>Gottschalkiaceae</taxon>
        <taxon>Gottschalkia</taxon>
    </lineage>
</organism>
<dbReference type="PANTHER" id="PTHR43801">
    <property type="entry name" value="NUCLEOTIDE-BINDING PROTEIN-RELATED"/>
    <property type="match status" value="1"/>
</dbReference>
<dbReference type="PATRIC" id="fig|1503.3.peg.501"/>
<sequence length="392" mass="45441">MGDIITYSLKLNDKTSYEYYMKVSTFTDEVMFKLSESTDILVKDFQDYIIENDCEAVRSKDEYSFELLTLGVLWIKYIDKALILGKIPKVTLNKLVDLRGIGGFTKIAVDYIRGFLGRLFLLKEKSQLSPINRTVENMNKLLDWLDATGEFNQEIKRLKHWQDYLSSKSKEEASNIILIALDLAKWFEYKSRDRLGCFTENVERFLTGTYKRHKWKEDNVYCGRKRIEYHLNMVGAEIMNRVFREDFLKTKEKILLLPACMRFQSKRNCKAIENEEGQLCTGCTSKCKANHLIQMGRKHNFRVLIIPHESTAFKNTKIEKNEKGIVGVACVLGLISGGWKAKELGFVPQCVLLDYCGCKNHWHEEGIITDINVHKLMDILNISKAVEAEHEL</sequence>
<keyword evidence="2" id="KW-1185">Reference proteome</keyword>
<dbReference type="RefSeq" id="WP_050356057.1">
    <property type="nucleotide sequence ID" value="NZ_LGSS01000014.1"/>
</dbReference>
<accession>A0A0L0W8L5</accession>
<protein>
    <recommendedName>
        <fullName evidence="3">DUF116 domain-containing protein</fullName>
    </recommendedName>
</protein>
<dbReference type="InterPro" id="IPR002829">
    <property type="entry name" value="DUF116"/>
</dbReference>
<comment type="caution">
    <text evidence="1">The sequence shown here is derived from an EMBL/GenBank/DDBJ whole genome shotgun (WGS) entry which is preliminary data.</text>
</comment>
<evidence type="ECO:0000313" key="2">
    <source>
        <dbReference type="Proteomes" id="UP000037267"/>
    </source>
</evidence>
<evidence type="ECO:0008006" key="3">
    <source>
        <dbReference type="Google" id="ProtNLM"/>
    </source>
</evidence>
<dbReference type="STRING" id="1503.CLPU_14c00380"/>
<dbReference type="AlphaFoldDB" id="A0A0L0W8L5"/>
<dbReference type="PANTHER" id="PTHR43801:SF1">
    <property type="entry name" value="POLYPRENYL SYNTHETASE"/>
    <property type="match status" value="1"/>
</dbReference>
<dbReference type="Pfam" id="PF01976">
    <property type="entry name" value="DUF116"/>
    <property type="match status" value="1"/>
</dbReference>
<gene>
    <name evidence="1" type="ORF">CLPU_14c00380</name>
</gene>
<evidence type="ECO:0000313" key="1">
    <source>
        <dbReference type="EMBL" id="KNF07620.1"/>
    </source>
</evidence>
<dbReference type="OrthoDB" id="2521404at2"/>
<dbReference type="EMBL" id="LGSS01000014">
    <property type="protein sequence ID" value="KNF07620.1"/>
    <property type="molecule type" value="Genomic_DNA"/>
</dbReference>
<dbReference type="Proteomes" id="UP000037267">
    <property type="component" value="Unassembled WGS sequence"/>
</dbReference>
<reference evidence="2" key="1">
    <citation type="submission" date="2015-07" db="EMBL/GenBank/DDBJ databases">
        <title>Draft genome sequence of the purine-degrading Gottschalkia purinilyticum DSM 1384 (formerly Clostridium purinilyticum).</title>
        <authorList>
            <person name="Poehlein A."/>
            <person name="Schiel-Bengelsdorf B."/>
            <person name="Bengelsdorf F.R."/>
            <person name="Daniel R."/>
            <person name="Duerre P."/>
        </authorList>
    </citation>
    <scope>NUCLEOTIDE SEQUENCE [LARGE SCALE GENOMIC DNA]</scope>
    <source>
        <strain evidence="2">DSM 1384</strain>
    </source>
</reference>
<name>A0A0L0W8L5_GOTPU</name>